<dbReference type="EMBL" id="DF973999">
    <property type="protein sequence ID" value="GAU43865.1"/>
    <property type="molecule type" value="Genomic_DNA"/>
</dbReference>
<dbReference type="Proteomes" id="UP000242715">
    <property type="component" value="Unassembled WGS sequence"/>
</dbReference>
<keyword evidence="4" id="KW-1185">Reference proteome</keyword>
<evidence type="ECO:0000313" key="4">
    <source>
        <dbReference type="Proteomes" id="UP000242715"/>
    </source>
</evidence>
<evidence type="ECO:0000313" key="3">
    <source>
        <dbReference type="EMBL" id="GAU43865.1"/>
    </source>
</evidence>
<dbReference type="EMBL" id="BCLP01038308">
    <property type="protein sequence ID" value="GAU10019.1"/>
    <property type="molecule type" value="Genomic_DNA"/>
</dbReference>
<evidence type="ECO:0000313" key="2">
    <source>
        <dbReference type="EMBL" id="GAU10019.1"/>
    </source>
</evidence>
<gene>
    <name evidence="3" type="ORF">TSUD_179600</name>
    <name evidence="2" type="ORF">TSUD_414620</name>
</gene>
<evidence type="ECO:0000256" key="1">
    <source>
        <dbReference type="SAM" id="MobiDB-lite"/>
    </source>
</evidence>
<feature type="region of interest" description="Disordered" evidence="1">
    <location>
        <begin position="1"/>
        <end position="49"/>
    </location>
</feature>
<reference evidence="2" key="1">
    <citation type="submission" date="2015-11" db="EMBL/GenBank/DDBJ databases">
        <title>Climate clever clovers: pastures for reduced methane emission by livestock.</title>
        <authorList>
            <person name="Hirakawa H."/>
            <person name="Kaur P."/>
            <person name="Shirasawa K."/>
            <person name="Nichols P."/>
            <person name="Nagano S."/>
            <person name="Appels R."/>
            <person name="Erskine W."/>
            <person name="Isobe S."/>
        </authorList>
    </citation>
    <scope>NUCLEOTIDE SEQUENCE</scope>
</reference>
<feature type="compositionally biased region" description="Low complexity" evidence="1">
    <location>
        <begin position="26"/>
        <end position="41"/>
    </location>
</feature>
<organism evidence="2 4">
    <name type="scientific">Trifolium subterraneum</name>
    <name type="common">Subterranean clover</name>
    <dbReference type="NCBI Taxonomy" id="3900"/>
    <lineage>
        <taxon>Eukaryota</taxon>
        <taxon>Viridiplantae</taxon>
        <taxon>Streptophyta</taxon>
        <taxon>Embryophyta</taxon>
        <taxon>Tracheophyta</taxon>
        <taxon>Spermatophyta</taxon>
        <taxon>Magnoliopsida</taxon>
        <taxon>eudicotyledons</taxon>
        <taxon>Gunneridae</taxon>
        <taxon>Pentapetalae</taxon>
        <taxon>rosids</taxon>
        <taxon>fabids</taxon>
        <taxon>Fabales</taxon>
        <taxon>Fabaceae</taxon>
        <taxon>Papilionoideae</taxon>
        <taxon>50 kb inversion clade</taxon>
        <taxon>NPAAA clade</taxon>
        <taxon>Hologalegina</taxon>
        <taxon>IRL clade</taxon>
        <taxon>Trifolieae</taxon>
        <taxon>Trifolium</taxon>
    </lineage>
</organism>
<dbReference type="AlphaFoldDB" id="A0A1B5Z7D2"/>
<protein>
    <submittedName>
        <fullName evidence="2">Uncharacterized protein</fullName>
    </submittedName>
</protein>
<proteinExistence type="predicted"/>
<sequence length="62" mass="6728">MASNLHRNGAQRGSAKFDRPLKPRPRASSPSPGSGFRRPNSAVRNDAELGDEDVIVIAKFSH</sequence>
<accession>A0A1B5Z7D2</accession>
<name>A0A1B5Z7D2_TRISU</name>
<reference evidence="4" key="2">
    <citation type="journal article" date="2017" name="Front. Plant Sci.">
        <title>Climate Clever Clovers: New Paradigm to Reduce the Environmental Footprint of Ruminants by Breeding Low Methanogenic Forages Utilizing Haplotype Variation.</title>
        <authorList>
            <person name="Kaur P."/>
            <person name="Appels R."/>
            <person name="Bayer P.E."/>
            <person name="Keeble-Gagnere G."/>
            <person name="Wang J."/>
            <person name="Hirakawa H."/>
            <person name="Shirasawa K."/>
            <person name="Vercoe P."/>
            <person name="Stefanova K."/>
            <person name="Durmic Z."/>
            <person name="Nichols P."/>
            <person name="Revell C."/>
            <person name="Isobe S.N."/>
            <person name="Edwards D."/>
            <person name="Erskine W."/>
        </authorList>
    </citation>
    <scope>NUCLEOTIDE SEQUENCE [LARGE SCALE GENOMIC DNA]</scope>
    <source>
        <strain evidence="4">cv. Daliak</strain>
    </source>
</reference>